<keyword evidence="2" id="KW-1185">Reference proteome</keyword>
<dbReference type="AlphaFoldDB" id="A0A080M2Z2"/>
<comment type="caution">
    <text evidence="1">The sequence shown here is derived from an EMBL/GenBank/DDBJ whole genome shotgun (WGS) entry which is preliminary data.</text>
</comment>
<dbReference type="Proteomes" id="UP000021315">
    <property type="component" value="Unassembled WGS sequence"/>
</dbReference>
<reference evidence="1" key="1">
    <citation type="submission" date="2014-02" db="EMBL/GenBank/DDBJ databases">
        <title>Expanding our view of genomic diversity in Candidatus Accumulibacter clades.</title>
        <authorList>
            <person name="Skennerton C.T."/>
            <person name="Barr J.J."/>
            <person name="Slater F.R."/>
            <person name="Bond P.L."/>
            <person name="Tyson G.W."/>
        </authorList>
    </citation>
    <scope>NUCLEOTIDE SEQUENCE [LARGE SCALE GENOMIC DNA]</scope>
</reference>
<dbReference type="EMBL" id="JDST02000141">
    <property type="protein sequence ID" value="KFB74705.1"/>
    <property type="molecule type" value="Genomic_DNA"/>
</dbReference>
<evidence type="ECO:0000313" key="2">
    <source>
        <dbReference type="Proteomes" id="UP000021315"/>
    </source>
</evidence>
<gene>
    <name evidence="1" type="ORF">AW06_004353</name>
</gene>
<proteinExistence type="predicted"/>
<sequence>MLRHKELKSRFVRPQAPPWGLATHLLGGVNGYPSAAPAARPPPSASLVVPTKRCSCSYSSACHCPTTRALTTRPPKQPYLMQVAA</sequence>
<evidence type="ECO:0000313" key="1">
    <source>
        <dbReference type="EMBL" id="KFB74705.1"/>
    </source>
</evidence>
<accession>A0A080M2Z2</accession>
<name>A0A080M2Z2_9PROT</name>
<protein>
    <submittedName>
        <fullName evidence="1">Uncharacterized protein</fullName>
    </submittedName>
</protein>
<organism evidence="1 2">
    <name type="scientific">Candidatus Accumulibacter cognatus</name>
    <dbReference type="NCBI Taxonomy" id="2954383"/>
    <lineage>
        <taxon>Bacteria</taxon>
        <taxon>Pseudomonadati</taxon>
        <taxon>Pseudomonadota</taxon>
        <taxon>Betaproteobacteria</taxon>
        <taxon>Candidatus Accumulibacter</taxon>
    </lineage>
</organism>